<protein>
    <submittedName>
        <fullName evidence="2">Uncharacterized protein</fullName>
    </submittedName>
</protein>
<evidence type="ECO:0000313" key="3">
    <source>
        <dbReference type="Proteomes" id="UP001163046"/>
    </source>
</evidence>
<organism evidence="2 3">
    <name type="scientific">Desmophyllum pertusum</name>
    <dbReference type="NCBI Taxonomy" id="174260"/>
    <lineage>
        <taxon>Eukaryota</taxon>
        <taxon>Metazoa</taxon>
        <taxon>Cnidaria</taxon>
        <taxon>Anthozoa</taxon>
        <taxon>Hexacorallia</taxon>
        <taxon>Scleractinia</taxon>
        <taxon>Caryophylliina</taxon>
        <taxon>Caryophylliidae</taxon>
        <taxon>Desmophyllum</taxon>
    </lineage>
</organism>
<evidence type="ECO:0000256" key="1">
    <source>
        <dbReference type="SAM" id="MobiDB-lite"/>
    </source>
</evidence>
<evidence type="ECO:0000313" key="2">
    <source>
        <dbReference type="EMBL" id="KAJ7388443.1"/>
    </source>
</evidence>
<feature type="region of interest" description="Disordered" evidence="1">
    <location>
        <begin position="272"/>
        <end position="294"/>
    </location>
</feature>
<comment type="caution">
    <text evidence="2">The sequence shown here is derived from an EMBL/GenBank/DDBJ whole genome shotgun (WGS) entry which is preliminary data.</text>
</comment>
<dbReference type="AlphaFoldDB" id="A0A9W9ZV56"/>
<feature type="compositionally biased region" description="Acidic residues" evidence="1">
    <location>
        <begin position="103"/>
        <end position="113"/>
    </location>
</feature>
<dbReference type="OrthoDB" id="6131651at2759"/>
<sequence length="548" mass="62875">MDDQKTRTLSRSPTRKHLQSTFPSMMVDYMSGDELSKHLGRQMSIHDEKYKEPEEELDEAKEKRKLKRKASKLKKQQSHHGVILQRSADQKLSESVKTTKQSEEEDLPDDEEQENIRKMKEKAHDELVQGLLLLRDYYKAEYKKALQDKVDHQRRNLQQRQSKLEEETKMSEQDQQEMEHKICRKLPKSILVNDVQFKNGLQTDYYKIISLENQLKKEGFLNKTHEIKEFWDFITVPENLETVLEDGQLSWERIKTYHKEHTKASLATQGEIDTTVQQPKPGRKNKLKGAAATSSWRSTTHGIRTILTPSTPPSEIASGGRKSSLYVSSSRYRAKKTPPSTAIPIEQRFPKVEFPPLAAYRLEFGEPEPDPEEVRKQDEAYKRLQARNGLKRTLTTMFSHALANRAATQRLIDKNEDYNFESLSGASNMDEFHDLASVQLKPSGSASKKQQSRISSTKSKDGKSRVGSHKSASRRTKSPESESPDRSDSSMSLSSKEDLVVELPPLTLNQLSPDCNTKEAKCLSTFWVNPMAKRDFPSYEEWNSGIVS</sequence>
<feature type="compositionally biased region" description="Polar residues" evidence="1">
    <location>
        <begin position="441"/>
        <end position="457"/>
    </location>
</feature>
<feature type="compositionally biased region" description="Basic residues" evidence="1">
    <location>
        <begin position="466"/>
        <end position="476"/>
    </location>
</feature>
<feature type="compositionally biased region" description="Basic and acidic residues" evidence="1">
    <location>
        <begin position="477"/>
        <end position="488"/>
    </location>
</feature>
<feature type="compositionally biased region" description="Basic and acidic residues" evidence="1">
    <location>
        <begin position="162"/>
        <end position="175"/>
    </location>
</feature>
<keyword evidence="3" id="KW-1185">Reference proteome</keyword>
<proteinExistence type="predicted"/>
<feature type="region of interest" description="Disordered" evidence="1">
    <location>
        <begin position="441"/>
        <end position="496"/>
    </location>
</feature>
<feature type="region of interest" description="Disordered" evidence="1">
    <location>
        <begin position="151"/>
        <end position="175"/>
    </location>
</feature>
<feature type="compositionally biased region" description="Basic residues" evidence="1">
    <location>
        <begin position="63"/>
        <end position="78"/>
    </location>
</feature>
<feature type="region of interest" description="Disordered" evidence="1">
    <location>
        <begin position="38"/>
        <end position="113"/>
    </location>
</feature>
<gene>
    <name evidence="2" type="ORF">OS493_037605</name>
</gene>
<feature type="region of interest" description="Disordered" evidence="1">
    <location>
        <begin position="1"/>
        <end position="23"/>
    </location>
</feature>
<name>A0A9W9ZV56_9CNID</name>
<accession>A0A9W9ZV56</accession>
<reference evidence="2" key="1">
    <citation type="submission" date="2023-01" db="EMBL/GenBank/DDBJ databases">
        <title>Genome assembly of the deep-sea coral Lophelia pertusa.</title>
        <authorList>
            <person name="Herrera S."/>
            <person name="Cordes E."/>
        </authorList>
    </citation>
    <scope>NUCLEOTIDE SEQUENCE</scope>
    <source>
        <strain evidence="2">USNM1676648</strain>
        <tissue evidence="2">Polyp</tissue>
    </source>
</reference>
<dbReference type="Proteomes" id="UP001163046">
    <property type="component" value="Unassembled WGS sequence"/>
</dbReference>
<dbReference type="EMBL" id="MU825469">
    <property type="protein sequence ID" value="KAJ7388443.1"/>
    <property type="molecule type" value="Genomic_DNA"/>
</dbReference>